<accession>A0A8H7KHX1</accession>
<sequence length="318" mass="34912">MIPLSYAADESRNGERQPSKSNEINEGGAQVLDAPDSNLPPVLPSYAPTAKSPCPTTYPSNFGSKLRLSLNRFAFIDSSASVTTATAQRGPTSSDEKPKGSRRRKPLLSAINASEAALSRLTGCVCCQTKWTVKKTAAQKLNHMDACSKKRSYSPETMSFLIKRELNAAEKAAMEGAEINTHLQSILQDARSKKKRRNDGPTVQQFTHQTRETILKRARTILGPSVNLDESDAFLDLPVSTQAVVPCQSVTSTGVAAWDILALVRPAAEHMIDHCQLLPSVITTIHQETHPDREHKILYNTPHDGSNLRFRNTTRLIV</sequence>
<evidence type="ECO:0000313" key="2">
    <source>
        <dbReference type="EMBL" id="KAF7776672.1"/>
    </source>
</evidence>
<protein>
    <submittedName>
        <fullName evidence="2">Uncharacterized protein</fullName>
    </submittedName>
</protein>
<feature type="compositionally biased region" description="Basic and acidic residues" evidence="1">
    <location>
        <begin position="9"/>
        <end position="18"/>
    </location>
</feature>
<dbReference type="Proteomes" id="UP000629468">
    <property type="component" value="Unassembled WGS sequence"/>
</dbReference>
<feature type="region of interest" description="Disordered" evidence="1">
    <location>
        <begin position="84"/>
        <end position="104"/>
    </location>
</feature>
<comment type="caution">
    <text evidence="2">The sequence shown here is derived from an EMBL/GenBank/DDBJ whole genome shotgun (WGS) entry which is preliminary data.</text>
</comment>
<feature type="region of interest" description="Disordered" evidence="1">
    <location>
        <begin position="1"/>
        <end position="54"/>
    </location>
</feature>
<organism evidence="2 3">
    <name type="scientific">Agaricus bisporus var. burnettii</name>
    <dbReference type="NCBI Taxonomy" id="192524"/>
    <lineage>
        <taxon>Eukaryota</taxon>
        <taxon>Fungi</taxon>
        <taxon>Dikarya</taxon>
        <taxon>Basidiomycota</taxon>
        <taxon>Agaricomycotina</taxon>
        <taxon>Agaricomycetes</taxon>
        <taxon>Agaricomycetidae</taxon>
        <taxon>Agaricales</taxon>
        <taxon>Agaricineae</taxon>
        <taxon>Agaricaceae</taxon>
        <taxon>Agaricus</taxon>
    </lineage>
</organism>
<name>A0A8H7KHX1_AGABI</name>
<feature type="compositionally biased region" description="Polar residues" evidence="1">
    <location>
        <begin position="84"/>
        <end position="93"/>
    </location>
</feature>
<dbReference type="AlphaFoldDB" id="A0A8H7KHX1"/>
<proteinExistence type="predicted"/>
<gene>
    <name evidence="2" type="ORF">Agabi119p4_5065</name>
</gene>
<evidence type="ECO:0000313" key="3">
    <source>
        <dbReference type="Proteomes" id="UP000629468"/>
    </source>
</evidence>
<dbReference type="EMBL" id="JABXXO010000006">
    <property type="protein sequence ID" value="KAF7776672.1"/>
    <property type="molecule type" value="Genomic_DNA"/>
</dbReference>
<evidence type="ECO:0000256" key="1">
    <source>
        <dbReference type="SAM" id="MobiDB-lite"/>
    </source>
</evidence>
<reference evidence="2 3" key="1">
    <citation type="journal article" name="Sci. Rep.">
        <title>Telomere-to-telomere assembled and centromere annotated genomes of the two main subspecies of the button mushroom Agaricus bisporus reveal especially polymorphic chromosome ends.</title>
        <authorList>
            <person name="Sonnenberg A.S.M."/>
            <person name="Sedaghat-Telgerd N."/>
            <person name="Lavrijssen B."/>
            <person name="Ohm R.A."/>
            <person name="Hendrickx P.M."/>
            <person name="Scholtmeijer K."/>
            <person name="Baars J.J.P."/>
            <person name="van Peer A."/>
        </authorList>
    </citation>
    <scope>NUCLEOTIDE SEQUENCE [LARGE SCALE GENOMIC DNA]</scope>
    <source>
        <strain evidence="2 3">H119_p4</strain>
    </source>
</reference>